<sequence>MADSTPEEQFSLLSQQLLLLNQLPQQDYSPMTLESSPPKPHTPREKPQISSPADKIPLGSLDSGGPLVDQASMDSQAYPPVKQELQDATNVKSQRLQQMQMALIEHQNQLLRQREHLQQQQRLLLQRSQERTVAPHSLAQLFADLHEARQQQYLQTQQRADSTTSAHTSDGRVLRAGWRHHCSRVPSSGGGMQLPMPHGVADDVAGSTAKLDGKPSGEQVPEGDPGLEPRPLEEARNQQHKGGQLGQYSENRRQILRDAGLLDARAVLSCTISALRFSRKSAPAAEPEDRVGNSTSERCSGNTTQSASDDGTGSGCPTLSLAGGPPASTTTNGARNLPYGSPGSKVIQVHGQPLPLTVLCAGISPGKLWLHCLRVTLHARRCAIRTRRYWKALVHLFPRRSAYSTMAILSEDDLKKYSSIGPRSSSSRDATVDVGSWAAPKEPFCDPGLYCLIDEGGPILAAWAVAQDIHGRLRRCSAMVDSAEADTADEACIKRKRSKSTENASKSCTAESLGGAFSRGKECVGAEGLQALEKWYVNVAKEPLTEQQIRSLTLAEYASVFGKYAECLPCRIRLAWRQHLMAFELAIDKTAAARSRSESSGEESVEAGGHGRGRSRPVPTLRSQKGHWEWCRKCPLGCRMQLHLILHELYQPLSLTKPGMRSALAQLLMRMRRYVALSPLGVEFLMQRLKEMRLSPASGAGPHGAFSGTPEGDEDELNESRCSWATRDWAQACWHRRQQNCQADISSTLIGSNDLDSSVARLSMLSATLWEAPASSARGVTETGFSADDGEPEWRKPMPRTEASSREMQALADGMARQDCPNMLGGSGIHALRVSGLSDVMANPDDEEEGARSPQYSYPVSIASSQAPSACSTPPRQSSRPRLGRCFALPRSAHSQQAQRSDGVFGYAISGPPEECGLSAQSDGTGRAGRGGTAERDEVGRPGHGIDGFGGDALDTSPRRLRRMHRARLTSADQQAASRRRRVTPLVPWWWEDYVKTGAGQDAARPGPTGSKGDGAASDSSSSVNSTISLAASPHVFRIPCRSVVGASYSSAEFFPWQTSDTGTGAMLARFSEAVDSQSRSGLLRGTDQASSSVRGDSVDLSVELIHAAAELVDSIESWPVEFAAQRAGVATKAHQGHGLALGERMDGAPSEYALPASETSALSAPSPAGRKAKPPKGSEGGTPTAVQSSNTGSMLTFVSSVLSAPTDSEVDSLNGFELLQGALRTLFGSAGPLEGPQLKAMGMGTSETALERTAAAQKGGALRATDDASVTQMPAREAGAAEDGRTRMAEARVESVQHGGSAPALDMSATTPLLRSLAASSAPPVENTQGQLLVDDFYARPLLKGTFCYRDSYDPFEDYTDVQIRLKPMRAFGLRQDRPSRHRRRSWRLSSQSAGSSPRGSSPVPSRPQGTSGIGLRKPIQEGARGRGFGAMAERTGTVRIGGRRVVVRTVDDGASWASREPSAGGLSDFSLSRCSMSVDSSMSSRGVSVCSRATSNAGSVSDASIQGGGTPQSPTPHEGAPRHKRGRSRPPPGGRGSGGGGNSSTPTGVYLDVARKLWRCQWRENGRFKTKSFPLNQYKTLKEARRACVVFRCLMGGWEVQPAWLGDDEGGDIDMEQPEGFSEPSGNSAGTEEAKSTAPAP</sequence>
<protein>
    <recommendedName>
        <fullName evidence="7">AP2/ERF domain-containing protein</fullName>
    </recommendedName>
</protein>
<feature type="compositionally biased region" description="Polar residues" evidence="6">
    <location>
        <begin position="292"/>
        <end position="317"/>
    </location>
</feature>
<feature type="region of interest" description="Disordered" evidence="6">
    <location>
        <begin position="1608"/>
        <end position="1643"/>
    </location>
</feature>
<feature type="region of interest" description="Disordered" evidence="6">
    <location>
        <begin position="278"/>
        <end position="339"/>
    </location>
</feature>
<feature type="region of interest" description="Disordered" evidence="6">
    <location>
        <begin position="152"/>
        <end position="250"/>
    </location>
</feature>
<feature type="region of interest" description="Disordered" evidence="6">
    <location>
        <begin position="999"/>
        <end position="1023"/>
    </location>
</feature>
<evidence type="ECO:0000256" key="6">
    <source>
        <dbReference type="SAM" id="MobiDB-lite"/>
    </source>
</evidence>
<keyword evidence="3" id="KW-0238">DNA-binding</keyword>
<evidence type="ECO:0000256" key="1">
    <source>
        <dbReference type="ARBA" id="ARBA00004123"/>
    </source>
</evidence>
<evidence type="ECO:0000313" key="8">
    <source>
        <dbReference type="EMBL" id="CDI81271.1"/>
    </source>
</evidence>
<feature type="region of interest" description="Disordered" evidence="6">
    <location>
        <begin position="594"/>
        <end position="621"/>
    </location>
</feature>
<feature type="region of interest" description="Disordered" evidence="6">
    <location>
        <begin position="776"/>
        <end position="802"/>
    </location>
</feature>
<feature type="compositionally biased region" description="Low complexity" evidence="6">
    <location>
        <begin position="1389"/>
        <end position="1410"/>
    </location>
</feature>
<proteinExistence type="predicted"/>
<evidence type="ECO:0000256" key="5">
    <source>
        <dbReference type="ARBA" id="ARBA00023242"/>
    </source>
</evidence>
<evidence type="ECO:0000256" key="3">
    <source>
        <dbReference type="ARBA" id="ARBA00023125"/>
    </source>
</evidence>
<dbReference type="GeneID" id="25270172"/>
<dbReference type="InterPro" id="IPR001471">
    <property type="entry name" value="AP2/ERF_dom"/>
</dbReference>
<feature type="compositionally biased region" description="Polar residues" evidence="6">
    <location>
        <begin position="159"/>
        <end position="168"/>
    </location>
</feature>
<evidence type="ECO:0000256" key="4">
    <source>
        <dbReference type="ARBA" id="ARBA00023163"/>
    </source>
</evidence>
<dbReference type="GO" id="GO:0005634">
    <property type="term" value="C:nucleus"/>
    <property type="evidence" value="ECO:0007669"/>
    <property type="project" value="UniProtKB-SubCell"/>
</dbReference>
<dbReference type="OrthoDB" id="386580at2759"/>
<keyword evidence="5" id="KW-0539">Nucleus</keyword>
<feature type="region of interest" description="Disordered" evidence="6">
    <location>
        <begin position="1498"/>
        <end position="1550"/>
    </location>
</feature>
<evidence type="ECO:0000313" key="9">
    <source>
        <dbReference type="Proteomes" id="UP000018050"/>
    </source>
</evidence>
<keyword evidence="9" id="KW-1185">Reference proteome</keyword>
<evidence type="ECO:0000256" key="2">
    <source>
        <dbReference type="ARBA" id="ARBA00023015"/>
    </source>
</evidence>
<evidence type="ECO:0000259" key="7">
    <source>
        <dbReference type="Pfam" id="PF00847"/>
    </source>
</evidence>
<dbReference type="GO" id="GO:0003700">
    <property type="term" value="F:DNA-binding transcription factor activity"/>
    <property type="evidence" value="ECO:0007669"/>
    <property type="project" value="InterPro"/>
</dbReference>
<dbReference type="Proteomes" id="UP000018050">
    <property type="component" value="Unassembled WGS sequence"/>
</dbReference>
<reference evidence="8" key="1">
    <citation type="submission" date="2013-10" db="EMBL/GenBank/DDBJ databases">
        <title>Genomic analysis of the causative agents of coccidiosis in chickens.</title>
        <authorList>
            <person name="Reid A.J."/>
            <person name="Blake D."/>
            <person name="Billington K."/>
            <person name="Browne H."/>
            <person name="Dunn M."/>
            <person name="Hung S."/>
            <person name="Kawahara F."/>
            <person name="Miranda-Saavedra D."/>
            <person name="Mourier T."/>
            <person name="Nagra H."/>
            <person name="Otto T.D."/>
            <person name="Rawlings N."/>
            <person name="Sanchez A."/>
            <person name="Sanders M."/>
            <person name="Subramaniam C."/>
            <person name="Tay Y."/>
            <person name="Dear P."/>
            <person name="Doerig C."/>
            <person name="Gruber A."/>
            <person name="Parkinson J."/>
            <person name="Shirley M."/>
            <person name="Wan K.L."/>
            <person name="Berriman M."/>
            <person name="Tomley F."/>
            <person name="Pain A."/>
        </authorList>
    </citation>
    <scope>NUCLEOTIDE SEQUENCE [LARGE SCALE GENOMIC DNA]</scope>
    <source>
        <strain evidence="8">Houghton</strain>
    </source>
</reference>
<feature type="region of interest" description="Disordered" evidence="6">
    <location>
        <begin position="1259"/>
        <end position="1286"/>
    </location>
</feature>
<dbReference type="EMBL" id="HG671577">
    <property type="protein sequence ID" value="CDI81271.1"/>
    <property type="molecule type" value="Genomic_DNA"/>
</dbReference>
<feature type="compositionally biased region" description="Polar residues" evidence="6">
    <location>
        <begin position="863"/>
        <end position="880"/>
    </location>
</feature>
<keyword evidence="2" id="KW-0805">Transcription regulation</keyword>
<dbReference type="Gene3D" id="1.20.5.2050">
    <property type="match status" value="1"/>
</dbReference>
<feature type="region of interest" description="Disordered" evidence="6">
    <location>
        <begin position="696"/>
        <end position="719"/>
    </location>
</feature>
<feature type="region of interest" description="Disordered" evidence="6">
    <location>
        <begin position="863"/>
        <end position="883"/>
    </location>
</feature>
<accession>U6GM26</accession>
<feature type="domain" description="AP2/ERF" evidence="7">
    <location>
        <begin position="1549"/>
        <end position="1597"/>
    </location>
</feature>
<feature type="compositionally biased region" description="Acidic residues" evidence="6">
    <location>
        <begin position="1608"/>
        <end position="1619"/>
    </location>
</feature>
<keyword evidence="4" id="KW-0804">Transcription</keyword>
<dbReference type="VEuPathDB" id="ToxoDB:EAH_00021020"/>
<reference evidence="8" key="2">
    <citation type="submission" date="2013-10" db="EMBL/GenBank/DDBJ databases">
        <authorList>
            <person name="Aslett M."/>
        </authorList>
    </citation>
    <scope>NUCLEOTIDE SEQUENCE [LARGE SCALE GENOMIC DNA]</scope>
    <source>
        <strain evidence="8">Houghton</strain>
    </source>
</reference>
<feature type="region of interest" description="Disordered" evidence="6">
    <location>
        <begin position="23"/>
        <end position="72"/>
    </location>
</feature>
<feature type="region of interest" description="Disordered" evidence="6">
    <location>
        <begin position="914"/>
        <end position="959"/>
    </location>
</feature>
<comment type="subcellular location">
    <subcellularLocation>
        <location evidence="1">Nucleus</location>
    </subcellularLocation>
</comment>
<feature type="region of interest" description="Disordered" evidence="6">
    <location>
        <begin position="1374"/>
        <end position="1437"/>
    </location>
</feature>
<name>U6GM26_EIMAC</name>
<feature type="region of interest" description="Disordered" evidence="6">
    <location>
        <begin position="1151"/>
        <end position="1191"/>
    </location>
</feature>
<gene>
    <name evidence="8" type="ORF">EAH_00021020</name>
</gene>
<dbReference type="RefSeq" id="XP_013248950.1">
    <property type="nucleotide sequence ID" value="XM_013393496.1"/>
</dbReference>
<dbReference type="OMA" id="MALIEHQ"/>
<dbReference type="GO" id="GO:0003677">
    <property type="term" value="F:DNA binding"/>
    <property type="evidence" value="ECO:0007669"/>
    <property type="project" value="UniProtKB-KW"/>
</dbReference>
<dbReference type="Pfam" id="PF00847">
    <property type="entry name" value="AP2"/>
    <property type="match status" value="1"/>
</dbReference>
<organism evidence="8 9">
    <name type="scientific">Eimeria acervulina</name>
    <name type="common">Coccidian parasite</name>
    <dbReference type="NCBI Taxonomy" id="5801"/>
    <lineage>
        <taxon>Eukaryota</taxon>
        <taxon>Sar</taxon>
        <taxon>Alveolata</taxon>
        <taxon>Apicomplexa</taxon>
        <taxon>Conoidasida</taxon>
        <taxon>Coccidia</taxon>
        <taxon>Eucoccidiorida</taxon>
        <taxon>Eimeriorina</taxon>
        <taxon>Eimeriidae</taxon>
        <taxon>Eimeria</taxon>
    </lineage>
</organism>
<feature type="compositionally biased region" description="Gly residues" evidence="6">
    <location>
        <begin position="942"/>
        <end position="951"/>
    </location>
</feature>